<dbReference type="InterPro" id="IPR011250">
    <property type="entry name" value="OMP/PagP_B-barrel"/>
</dbReference>
<name>A0A3B0YNW8_9ZZZZ</name>
<dbReference type="AlphaFoldDB" id="A0A3B0YNW8"/>
<accession>A0A3B0YNW8</accession>
<evidence type="ECO:0000259" key="1">
    <source>
        <dbReference type="Pfam" id="PF01389"/>
    </source>
</evidence>
<gene>
    <name evidence="2" type="ORF">MNBD_GAMMA10-1266</name>
</gene>
<sequence length="211" mass="22815">MNIKLTGLLVGLLMCNMMTGNIVQAKGWVIGGNLGVATGDDARSSLSNQLNDNGINTTVNSSGSSRAGWQLFTAYQFTAALGVEVAYVDLGEVDVSFTGSASSIDAFISSIDNIGSDTAQGFRLSATYHYELAEKLKLQGRLGVFRWDNEYIYYGDSIIKKFKNSGSDISFGLALEHVLTDSVSANLAWDHYVLDSETANLFSLGLSYRFQ</sequence>
<proteinExistence type="predicted"/>
<dbReference type="Gene3D" id="2.40.160.20">
    <property type="match status" value="1"/>
</dbReference>
<protein>
    <recommendedName>
        <fullName evidence="1">Outer membrane protein OmpA-like transmembrane domain-containing protein</fullName>
    </recommendedName>
</protein>
<dbReference type="Pfam" id="PF01389">
    <property type="entry name" value="OmpA_membrane"/>
    <property type="match status" value="1"/>
</dbReference>
<dbReference type="EMBL" id="UOFJ01000532">
    <property type="protein sequence ID" value="VAW70574.1"/>
    <property type="molecule type" value="Genomic_DNA"/>
</dbReference>
<dbReference type="InterPro" id="IPR000498">
    <property type="entry name" value="OmpA-like_TM_dom"/>
</dbReference>
<reference evidence="2" key="1">
    <citation type="submission" date="2018-06" db="EMBL/GenBank/DDBJ databases">
        <authorList>
            <person name="Zhirakovskaya E."/>
        </authorList>
    </citation>
    <scope>NUCLEOTIDE SEQUENCE</scope>
</reference>
<organism evidence="2">
    <name type="scientific">hydrothermal vent metagenome</name>
    <dbReference type="NCBI Taxonomy" id="652676"/>
    <lineage>
        <taxon>unclassified sequences</taxon>
        <taxon>metagenomes</taxon>
        <taxon>ecological metagenomes</taxon>
    </lineage>
</organism>
<dbReference type="GO" id="GO:0009279">
    <property type="term" value="C:cell outer membrane"/>
    <property type="evidence" value="ECO:0007669"/>
    <property type="project" value="InterPro"/>
</dbReference>
<dbReference type="SUPFAM" id="SSF56925">
    <property type="entry name" value="OMPA-like"/>
    <property type="match status" value="1"/>
</dbReference>
<feature type="domain" description="Outer membrane protein OmpA-like transmembrane" evidence="1">
    <location>
        <begin position="25"/>
        <end position="210"/>
    </location>
</feature>
<evidence type="ECO:0000313" key="2">
    <source>
        <dbReference type="EMBL" id="VAW70574.1"/>
    </source>
</evidence>